<dbReference type="STRING" id="69395.AQ619_05050"/>
<dbReference type="OrthoDB" id="9800421at2"/>
<dbReference type="Proteomes" id="UP000056905">
    <property type="component" value="Chromosome"/>
</dbReference>
<dbReference type="KEGG" id="chq:AQ619_05050"/>
<dbReference type="EMBL" id="CP013002">
    <property type="protein sequence ID" value="ALL12774.1"/>
    <property type="molecule type" value="Genomic_DNA"/>
</dbReference>
<dbReference type="AlphaFoldDB" id="A0A0P0NXG6"/>
<evidence type="ECO:0000313" key="2">
    <source>
        <dbReference type="Proteomes" id="UP000056905"/>
    </source>
</evidence>
<dbReference type="PIRSF" id="PIRSF030820">
    <property type="entry name" value="UCP030820"/>
    <property type="match status" value="1"/>
</dbReference>
<sequence>MSRLIKLTNGVAAFVDNSFVNVTDEEAIPETGDVILSLNRFQAEGDALLASNSRKVGVRIESNEEVEGLAYDLPRLAVVAVVFPKFRDGRAYTSARLLRERLNYVGEVRAVGDVLQEQAGFMVRCGFDAFEPADGAGPEAWAKAAGRFRHVYQRGADARPTALEERTA</sequence>
<gene>
    <name evidence="1" type="ORF">AQ619_05050</name>
</gene>
<dbReference type="InterPro" id="IPR008318">
    <property type="entry name" value="UCP030820"/>
</dbReference>
<keyword evidence="2" id="KW-1185">Reference proteome</keyword>
<reference evidence="1 2" key="1">
    <citation type="submission" date="2015-10" db="EMBL/GenBank/DDBJ databases">
        <title>Conservation of the essential genome among Caulobacter and Brevundimonas species.</title>
        <authorList>
            <person name="Scott D."/>
            <person name="Ely B."/>
        </authorList>
    </citation>
    <scope>NUCLEOTIDE SEQUENCE [LARGE SCALE GENOMIC DNA]</scope>
    <source>
        <strain evidence="1 2">CB4</strain>
    </source>
</reference>
<protein>
    <submittedName>
        <fullName evidence="1">Oxidoreductase</fullName>
    </submittedName>
</protein>
<accession>A0A0P0NXG6</accession>
<proteinExistence type="predicted"/>
<organism evidence="1 2">
    <name type="scientific">Caulobacter henricii</name>
    <dbReference type="NCBI Taxonomy" id="69395"/>
    <lineage>
        <taxon>Bacteria</taxon>
        <taxon>Pseudomonadati</taxon>
        <taxon>Pseudomonadota</taxon>
        <taxon>Alphaproteobacteria</taxon>
        <taxon>Caulobacterales</taxon>
        <taxon>Caulobacteraceae</taxon>
        <taxon>Caulobacter</taxon>
    </lineage>
</organism>
<dbReference type="Pfam" id="PF06073">
    <property type="entry name" value="DUF934"/>
    <property type="match status" value="1"/>
</dbReference>
<dbReference type="RefSeq" id="WP_062145118.1">
    <property type="nucleotide sequence ID" value="NZ_CP013002.1"/>
</dbReference>
<name>A0A0P0NXG6_9CAUL</name>
<evidence type="ECO:0000313" key="1">
    <source>
        <dbReference type="EMBL" id="ALL12774.1"/>
    </source>
</evidence>